<feature type="region of interest" description="Disordered" evidence="1">
    <location>
        <begin position="496"/>
        <end position="536"/>
    </location>
</feature>
<reference evidence="2" key="1">
    <citation type="submission" date="2020-01" db="EMBL/GenBank/DDBJ databases">
        <authorList>
            <person name="Feng Z.H.Z."/>
        </authorList>
    </citation>
    <scope>NUCLEOTIDE SEQUENCE</scope>
    <source>
        <strain evidence="2">CBS107.38</strain>
    </source>
</reference>
<dbReference type="RefSeq" id="XP_038788586.1">
    <property type="nucleotide sequence ID" value="XM_038928879.1"/>
</dbReference>
<feature type="compositionally biased region" description="Basic and acidic residues" evidence="1">
    <location>
        <begin position="720"/>
        <end position="729"/>
    </location>
</feature>
<feature type="compositionally biased region" description="Polar residues" evidence="1">
    <location>
        <begin position="162"/>
        <end position="176"/>
    </location>
</feature>
<name>A0A8H7BFH1_9PLEO</name>
<comment type="caution">
    <text evidence="2">The sequence shown here is derived from an EMBL/GenBank/DDBJ whole genome shotgun (WGS) entry which is preliminary data.</text>
</comment>
<dbReference type="AlphaFoldDB" id="A0A8H7BFH1"/>
<feature type="compositionally biased region" description="Basic and acidic residues" evidence="1">
    <location>
        <begin position="151"/>
        <end position="161"/>
    </location>
</feature>
<evidence type="ECO:0000256" key="1">
    <source>
        <dbReference type="SAM" id="MobiDB-lite"/>
    </source>
</evidence>
<dbReference type="GeneID" id="62202057"/>
<feature type="compositionally biased region" description="Basic and acidic residues" evidence="1">
    <location>
        <begin position="678"/>
        <end position="687"/>
    </location>
</feature>
<keyword evidence="3" id="KW-1185">Reference proteome</keyword>
<organism evidence="2 3">
    <name type="scientific">Alternaria burnsii</name>
    <dbReference type="NCBI Taxonomy" id="1187904"/>
    <lineage>
        <taxon>Eukaryota</taxon>
        <taxon>Fungi</taxon>
        <taxon>Dikarya</taxon>
        <taxon>Ascomycota</taxon>
        <taxon>Pezizomycotina</taxon>
        <taxon>Dothideomycetes</taxon>
        <taxon>Pleosporomycetidae</taxon>
        <taxon>Pleosporales</taxon>
        <taxon>Pleosporineae</taxon>
        <taxon>Pleosporaceae</taxon>
        <taxon>Alternaria</taxon>
        <taxon>Alternaria sect. Alternaria</taxon>
    </lineage>
</organism>
<evidence type="ECO:0000313" key="2">
    <source>
        <dbReference type="EMBL" id="KAF7678451.1"/>
    </source>
</evidence>
<sequence>MPNPEKPTPKSTLPAVSGSAPQRSHTLKRRISSGFNTFMTALPIRGTIPQPTSALRLSTALGEDVVVKRVIADADSQVIQQLPIIQIQIPSLSEPNQHCPFDLSSYRSFSNVERPCCSFCGMRPPKSPSSVSYDESRSESALSHMRPALGKRTDLTVRREVTIQNASLPQHSSSSEEGPRLVPPEIAAKSIGNPPRKAALPIQRSGAVSDSLIPPSDQWSSQSLENRTTAARANVPRRQKSALEQNDVRPISPRLHYHYGLPNSKDYPYVLKREVSQHLDAIRAGEPSPLIDFACAARLKKASDRMTDFSETVFYGQKFSAAFGPIPEQHPSLQSPRSTVIVKRSLDTGGHVVIERPLPEQQASINALLHSGDKYSRRATHLSQQNSLDSRPSSNNRRRTRHTSSRAAPSSNDQSSDFQEWLSDDIIPKLRGGCGGDKSTHTGGCGLIPKQLLLTCYRPGHGYATDSDNDENLPPARTLNLAEIARASRQAHGISRLPKGMSRRGGSQDTSRVGKSAAGSGHVTNSLPSRTPSFAATHSQPRSIFFHLPTFGLTSTSALPTIPPFNRSVSFTDVAIRPRTQSPVVSLRGGTGSPSALRGYERLPPTLFWLAGGRGKPITTVSWKTQKPKKRMNGLLGMALHGLNAGTEYRKKARTQDNGMSTGIGQDVPVVPQASKSVTEEKAESAKSGKTYSSISSSPLTSNTKSHTAQSPRSSRSGKVRREAQRETTLEPAPGEAAAARAEADHIPTSAAATENQPANALKEDAPLVGDSQREPMGVDPQGETLPPNENVKKGQAAAEEDGGANTQSG</sequence>
<gene>
    <name evidence="2" type="ORF">GT037_003832</name>
</gene>
<dbReference type="EMBL" id="JAAABM010000004">
    <property type="protein sequence ID" value="KAF7678451.1"/>
    <property type="molecule type" value="Genomic_DNA"/>
</dbReference>
<protein>
    <submittedName>
        <fullName evidence="2">Uncharacterized protein</fullName>
    </submittedName>
</protein>
<feature type="compositionally biased region" description="Polar residues" evidence="1">
    <location>
        <begin position="522"/>
        <end position="536"/>
    </location>
</feature>
<proteinExistence type="predicted"/>
<feature type="region of interest" description="Disordered" evidence="1">
    <location>
        <begin position="653"/>
        <end position="810"/>
    </location>
</feature>
<feature type="compositionally biased region" description="Low complexity" evidence="1">
    <location>
        <begin position="688"/>
        <end position="706"/>
    </location>
</feature>
<feature type="region of interest" description="Disordered" evidence="1">
    <location>
        <begin position="378"/>
        <end position="418"/>
    </location>
</feature>
<feature type="compositionally biased region" description="Low complexity" evidence="1">
    <location>
        <begin position="731"/>
        <end position="741"/>
    </location>
</feature>
<dbReference type="Proteomes" id="UP000596902">
    <property type="component" value="Unassembled WGS sequence"/>
</dbReference>
<feature type="region of interest" description="Disordered" evidence="1">
    <location>
        <begin position="125"/>
        <end position="245"/>
    </location>
</feature>
<accession>A0A8H7BFH1</accession>
<feature type="compositionally biased region" description="Polar residues" evidence="1">
    <location>
        <begin position="217"/>
        <end position="231"/>
    </location>
</feature>
<dbReference type="OrthoDB" id="3801583at2759"/>
<feature type="region of interest" description="Disordered" evidence="1">
    <location>
        <begin position="1"/>
        <end position="25"/>
    </location>
</feature>
<evidence type="ECO:0000313" key="3">
    <source>
        <dbReference type="Proteomes" id="UP000596902"/>
    </source>
</evidence>
<feature type="compositionally biased region" description="Polar residues" evidence="1">
    <location>
        <begin position="707"/>
        <end position="717"/>
    </location>
</feature>
<reference evidence="2" key="2">
    <citation type="submission" date="2020-08" db="EMBL/GenBank/DDBJ databases">
        <title>Draft Genome Sequence of Cumin Blight Pathogen Alternaria burnsii.</title>
        <authorList>
            <person name="Feng Z."/>
        </authorList>
    </citation>
    <scope>NUCLEOTIDE SEQUENCE</scope>
    <source>
        <strain evidence="2">CBS107.38</strain>
    </source>
</reference>